<reference evidence="1 2" key="1">
    <citation type="journal article" date="2018" name="Mol. Genet. Genomics">
        <title>The red deer Cervus elaphus genome CerEla1.0: sequencing, annotating, genes, and chromosomes.</title>
        <authorList>
            <person name="Bana N.A."/>
            <person name="Nyiri A."/>
            <person name="Nagy J."/>
            <person name="Frank K."/>
            <person name="Nagy T."/>
            <person name="Steger V."/>
            <person name="Schiller M."/>
            <person name="Lakatos P."/>
            <person name="Sugar L."/>
            <person name="Horn P."/>
            <person name="Barta E."/>
            <person name="Orosz L."/>
        </authorList>
    </citation>
    <scope>NUCLEOTIDE SEQUENCE [LARGE SCALE GENOMIC DNA]</scope>
    <source>
        <strain evidence="1">Hungarian</strain>
    </source>
</reference>
<dbReference type="AlphaFoldDB" id="A0A212CUN5"/>
<gene>
    <name evidence="1" type="ORF">Celaphus_00006399</name>
</gene>
<proteinExistence type="predicted"/>
<comment type="caution">
    <text evidence="1">The sequence shown here is derived from an EMBL/GenBank/DDBJ whole genome shotgun (WGS) entry which is preliminary data.</text>
</comment>
<dbReference type="EMBL" id="MKHE01000012">
    <property type="protein sequence ID" value="OWK09673.1"/>
    <property type="molecule type" value="Genomic_DNA"/>
</dbReference>
<evidence type="ECO:0000313" key="2">
    <source>
        <dbReference type="Proteomes" id="UP000242450"/>
    </source>
</evidence>
<keyword evidence="2" id="KW-1185">Reference proteome</keyword>
<sequence length="114" mass="12643">MQKLPQDEWVHSLGAKEEILSPEETLNQVLLPGFCPERCPPDFMKKRFLDHKVEFIKKDNHLTNSSGQPEAGLGETSLKCSPLSMTRSLQGQYLLKTCCSSLASGLPETLPPTS</sequence>
<name>A0A212CUN5_CEREH</name>
<organism evidence="1 2">
    <name type="scientific">Cervus elaphus hippelaphus</name>
    <name type="common">European red deer</name>
    <dbReference type="NCBI Taxonomy" id="46360"/>
    <lineage>
        <taxon>Eukaryota</taxon>
        <taxon>Metazoa</taxon>
        <taxon>Chordata</taxon>
        <taxon>Craniata</taxon>
        <taxon>Vertebrata</taxon>
        <taxon>Euteleostomi</taxon>
        <taxon>Mammalia</taxon>
        <taxon>Eutheria</taxon>
        <taxon>Laurasiatheria</taxon>
        <taxon>Artiodactyla</taxon>
        <taxon>Ruminantia</taxon>
        <taxon>Pecora</taxon>
        <taxon>Cervidae</taxon>
        <taxon>Cervinae</taxon>
        <taxon>Cervus</taxon>
    </lineage>
</organism>
<evidence type="ECO:0000313" key="1">
    <source>
        <dbReference type="EMBL" id="OWK09673.1"/>
    </source>
</evidence>
<accession>A0A212CUN5</accession>
<dbReference type="Proteomes" id="UP000242450">
    <property type="component" value="Chromosome 12"/>
</dbReference>
<protein>
    <submittedName>
        <fullName evidence="1">Uncharacterized protein</fullName>
    </submittedName>
</protein>